<evidence type="ECO:0000313" key="13">
    <source>
        <dbReference type="Proteomes" id="UP001162164"/>
    </source>
</evidence>
<feature type="compositionally biased region" description="Basic and acidic residues" evidence="11">
    <location>
        <begin position="391"/>
        <end position="406"/>
    </location>
</feature>
<dbReference type="InterPro" id="IPR010977">
    <property type="entry name" value="Aromatic_deC"/>
</dbReference>
<feature type="region of interest" description="Disordered" evidence="11">
    <location>
        <begin position="386"/>
        <end position="406"/>
    </location>
</feature>
<gene>
    <name evidence="12" type="ORF">NQ317_010895</name>
</gene>
<comment type="cofactor">
    <cofactor evidence="1 10">
        <name>pyridoxal 5'-phosphate</name>
        <dbReference type="ChEBI" id="CHEBI:597326"/>
    </cofactor>
</comment>
<dbReference type="InterPro" id="IPR021115">
    <property type="entry name" value="Pyridoxal-P_BS"/>
</dbReference>
<dbReference type="Proteomes" id="UP001162164">
    <property type="component" value="Unassembled WGS sequence"/>
</dbReference>
<evidence type="ECO:0000256" key="2">
    <source>
        <dbReference type="ARBA" id="ARBA00009533"/>
    </source>
</evidence>
<keyword evidence="7 10" id="KW-0663">Pyridoxal phosphate</keyword>
<dbReference type="EC" id="4.1.1.22" evidence="4"/>
<evidence type="ECO:0000256" key="8">
    <source>
        <dbReference type="ARBA" id="ARBA00023239"/>
    </source>
</evidence>
<reference evidence="12" key="1">
    <citation type="journal article" date="2023" name="Insect Mol. Biol.">
        <title>Genome sequencing provides insights into the evolution of gene families encoding plant cell wall-degrading enzymes in longhorned beetles.</title>
        <authorList>
            <person name="Shin N.R."/>
            <person name="Okamura Y."/>
            <person name="Kirsch R."/>
            <person name="Pauchet Y."/>
        </authorList>
    </citation>
    <scope>NUCLEOTIDE SEQUENCE</scope>
    <source>
        <strain evidence="12">MMC_N1</strain>
    </source>
</reference>
<feature type="non-terminal residue" evidence="12">
    <location>
        <position position="1"/>
    </location>
</feature>
<accession>A0ABQ9JPD1</accession>
<dbReference type="PANTHER" id="PTHR11999:SF68">
    <property type="entry name" value="HISTIDINE DECARBOXYLASE"/>
    <property type="match status" value="1"/>
</dbReference>
<keyword evidence="13" id="KW-1185">Reference proteome</keyword>
<evidence type="ECO:0000256" key="9">
    <source>
        <dbReference type="ARBA" id="ARBA00039946"/>
    </source>
</evidence>
<dbReference type="PROSITE" id="PS00392">
    <property type="entry name" value="DDC_GAD_HDC_YDC"/>
    <property type="match status" value="1"/>
</dbReference>
<evidence type="ECO:0000256" key="6">
    <source>
        <dbReference type="ARBA" id="ARBA00022793"/>
    </source>
</evidence>
<comment type="subunit">
    <text evidence="3">Homodimer.</text>
</comment>
<evidence type="ECO:0000256" key="10">
    <source>
        <dbReference type="RuleBase" id="RU000382"/>
    </source>
</evidence>
<dbReference type="Pfam" id="PF00282">
    <property type="entry name" value="Pyridoxal_deC"/>
    <property type="match status" value="1"/>
</dbReference>
<protein>
    <recommendedName>
        <fullName evidence="9">Histidine decarboxylase</fullName>
        <ecNumber evidence="4">4.1.1.22</ecNumber>
    </recommendedName>
</protein>
<comment type="similarity">
    <text evidence="2 10">Belongs to the group II decarboxylase family.</text>
</comment>
<evidence type="ECO:0000256" key="11">
    <source>
        <dbReference type="SAM" id="MobiDB-lite"/>
    </source>
</evidence>
<dbReference type="InterPro" id="IPR015421">
    <property type="entry name" value="PyrdxlP-dep_Trfase_major"/>
</dbReference>
<dbReference type="PANTHER" id="PTHR11999">
    <property type="entry name" value="GROUP II PYRIDOXAL-5-PHOSPHATE DECARBOXYLASE"/>
    <property type="match status" value="1"/>
</dbReference>
<evidence type="ECO:0000256" key="5">
    <source>
        <dbReference type="ARBA" id="ARBA00022584"/>
    </source>
</evidence>
<sequence length="442" mass="49816">VCATLGTTGSCAFDNLQEITEVSYNELLWCHVDAAYAGSAFICPEFRDWLKGIDKADSIAFNPSKWLMVHFDCTAMWVKDSGALHGAFNVNPLYLKHEYSGLAIDYMHWQIPLSKRFRSLKLWFVIRNYGITGLQEHIRKGVYLAEKFESLIRRDGRFEVPAKRYLGMVVFRIVGDNVITEMLCKRLNSRGKIHCVPASLKGKYVIRFTVTSPRTTLEDIVEDWKEIVKVTNEILHEGRDMVISRERVPLGETRERNVNFGSSLLLSNSPMSPKIVNGSFAALYDQGDVLAEFSKTIKLRKDAQDSPAMRRRIKGILMSGKQFSLDSRLDLFHGIEQPPSARSNLEVYSNLPVVEDELEEKSSSPSEINFDIKSADNELLEVPQTRLTRSKSIDGADHGTEKKSAEVKPICSKCGHIVGRERPRASAAGPIKARAAILEPYE</sequence>
<dbReference type="InterPro" id="IPR002129">
    <property type="entry name" value="PyrdxlP-dep_de-COase"/>
</dbReference>
<dbReference type="InterPro" id="IPR015422">
    <property type="entry name" value="PyrdxlP-dep_Trfase_small"/>
</dbReference>
<dbReference type="EMBL" id="JAPWTJ010000287">
    <property type="protein sequence ID" value="KAJ8980110.1"/>
    <property type="molecule type" value="Genomic_DNA"/>
</dbReference>
<dbReference type="PRINTS" id="PR00800">
    <property type="entry name" value="YHDCRBOXLASE"/>
</dbReference>
<evidence type="ECO:0000256" key="3">
    <source>
        <dbReference type="ARBA" id="ARBA00011738"/>
    </source>
</evidence>
<organism evidence="12 13">
    <name type="scientific">Molorchus minor</name>
    <dbReference type="NCBI Taxonomy" id="1323400"/>
    <lineage>
        <taxon>Eukaryota</taxon>
        <taxon>Metazoa</taxon>
        <taxon>Ecdysozoa</taxon>
        <taxon>Arthropoda</taxon>
        <taxon>Hexapoda</taxon>
        <taxon>Insecta</taxon>
        <taxon>Pterygota</taxon>
        <taxon>Neoptera</taxon>
        <taxon>Endopterygota</taxon>
        <taxon>Coleoptera</taxon>
        <taxon>Polyphaga</taxon>
        <taxon>Cucujiformia</taxon>
        <taxon>Chrysomeloidea</taxon>
        <taxon>Cerambycidae</taxon>
        <taxon>Lamiinae</taxon>
        <taxon>Monochamini</taxon>
        <taxon>Molorchus</taxon>
    </lineage>
</organism>
<evidence type="ECO:0000256" key="1">
    <source>
        <dbReference type="ARBA" id="ARBA00001933"/>
    </source>
</evidence>
<evidence type="ECO:0000256" key="4">
    <source>
        <dbReference type="ARBA" id="ARBA00012320"/>
    </source>
</evidence>
<proteinExistence type="inferred from homology"/>
<keyword evidence="5" id="KW-0127">Catecholamine biosynthesis</keyword>
<dbReference type="Gene3D" id="3.40.640.10">
    <property type="entry name" value="Type I PLP-dependent aspartate aminotransferase-like (Major domain)"/>
    <property type="match status" value="1"/>
</dbReference>
<dbReference type="SUPFAM" id="SSF53383">
    <property type="entry name" value="PLP-dependent transferases"/>
    <property type="match status" value="1"/>
</dbReference>
<keyword evidence="8 10" id="KW-0456">Lyase</keyword>
<dbReference type="InterPro" id="IPR015424">
    <property type="entry name" value="PyrdxlP-dep_Trfase"/>
</dbReference>
<keyword evidence="6" id="KW-0210">Decarboxylase</keyword>
<evidence type="ECO:0000256" key="7">
    <source>
        <dbReference type="ARBA" id="ARBA00022898"/>
    </source>
</evidence>
<dbReference type="Gene3D" id="3.90.1150.10">
    <property type="entry name" value="Aspartate Aminotransferase, domain 1"/>
    <property type="match status" value="1"/>
</dbReference>
<name>A0ABQ9JPD1_9CUCU</name>
<comment type="caution">
    <text evidence="12">The sequence shown here is derived from an EMBL/GenBank/DDBJ whole genome shotgun (WGS) entry which is preliminary data.</text>
</comment>
<evidence type="ECO:0000313" key="12">
    <source>
        <dbReference type="EMBL" id="KAJ8980110.1"/>
    </source>
</evidence>